<evidence type="ECO:0000256" key="3">
    <source>
        <dbReference type="ARBA" id="ARBA00022679"/>
    </source>
</evidence>
<accession>A0ABQ8UZ20</accession>
<keyword evidence="2 8" id="KW-0723">Serine/threonine-protein kinase</keyword>
<dbReference type="InterPro" id="IPR017441">
    <property type="entry name" value="Protein_kinase_ATP_BS"/>
</dbReference>
<comment type="caution">
    <text evidence="11">The sequence shown here is derived from an EMBL/GenBank/DDBJ whole genome shotgun (WGS) entry which is preliminary data.</text>
</comment>
<keyword evidence="12" id="KW-1185">Reference proteome</keyword>
<gene>
    <name evidence="11" type="ORF">PAPYR_1176</name>
</gene>
<feature type="binding site" evidence="7">
    <location>
        <position position="70"/>
    </location>
    <ligand>
        <name>ATP</name>
        <dbReference type="ChEBI" id="CHEBI:30616"/>
    </ligand>
</feature>
<evidence type="ECO:0000256" key="6">
    <source>
        <dbReference type="ARBA" id="ARBA00022840"/>
    </source>
</evidence>
<keyword evidence="3" id="KW-0808">Transferase</keyword>
<organism evidence="11 12">
    <name type="scientific">Paratrimastix pyriformis</name>
    <dbReference type="NCBI Taxonomy" id="342808"/>
    <lineage>
        <taxon>Eukaryota</taxon>
        <taxon>Metamonada</taxon>
        <taxon>Preaxostyla</taxon>
        <taxon>Paratrimastigidae</taxon>
        <taxon>Paratrimastix</taxon>
    </lineage>
</organism>
<dbReference type="PANTHER" id="PTHR24056">
    <property type="entry name" value="CELL DIVISION PROTEIN KINASE"/>
    <property type="match status" value="1"/>
</dbReference>
<dbReference type="PROSITE" id="PS00107">
    <property type="entry name" value="PROTEIN_KINASE_ATP"/>
    <property type="match status" value="1"/>
</dbReference>
<evidence type="ECO:0000256" key="8">
    <source>
        <dbReference type="RuleBase" id="RU000304"/>
    </source>
</evidence>
<keyword evidence="9" id="KW-0472">Membrane</keyword>
<evidence type="ECO:0000313" key="11">
    <source>
        <dbReference type="EMBL" id="KAJ4462015.1"/>
    </source>
</evidence>
<sequence>MEEDETIKPVDEAPVPELLDTEMAFSTQEDKVGRCRSVDTFTKLGQIGEGTYGIVYRAVDTQNGSIVALKKIRLDREKDGVPVTSLREIKLLKSIRHPHIVQLKEVVVGHNVDSVYLVYEYCEHDLAGLFEMRGAPFTEADIKCLMVQLLSAISYLHDNWIIHRDLKVSNLLYNNHGYLKLADFGLARFFDDPIKPYSPKVVTLWYRAPELLPWGRASTRRPSTCVTFVLSLLPLWFLFYFPVTSFLLYTTHIRQPFLLLGGGLPQRQLRLRPLIRECTWLSPDAHRVLAAYFGCYPLRRTGASGFPPEAFRGIPSPTGAVTFVLSLLPLWAIGCIFAEFILRAPLFPARNEIGVLDKIAQLLGSAHERIWPGYNSLPQVAKLTLPTHPYNLIQERFNGRISAQGQNFLSRCLLYDPRRRITARDALNHPYFRDAPLPKPIDLMPTFPATVGEHRAELS</sequence>
<evidence type="ECO:0000256" key="5">
    <source>
        <dbReference type="ARBA" id="ARBA00022777"/>
    </source>
</evidence>
<dbReference type="EMBL" id="JAPMOS010000004">
    <property type="protein sequence ID" value="KAJ4462015.1"/>
    <property type="molecule type" value="Genomic_DNA"/>
</dbReference>
<dbReference type="InterPro" id="IPR050108">
    <property type="entry name" value="CDK"/>
</dbReference>
<comment type="similarity">
    <text evidence="1">Belongs to the protein kinase superfamily. CMGC Ser/Thr protein kinase family. CDC2/CDKX subfamily.</text>
</comment>
<evidence type="ECO:0000256" key="4">
    <source>
        <dbReference type="ARBA" id="ARBA00022741"/>
    </source>
</evidence>
<dbReference type="PROSITE" id="PS50011">
    <property type="entry name" value="PROTEIN_KINASE_DOM"/>
    <property type="match status" value="1"/>
</dbReference>
<dbReference type="GO" id="GO:0016301">
    <property type="term" value="F:kinase activity"/>
    <property type="evidence" value="ECO:0007669"/>
    <property type="project" value="UniProtKB-KW"/>
</dbReference>
<evidence type="ECO:0000256" key="2">
    <source>
        <dbReference type="ARBA" id="ARBA00022527"/>
    </source>
</evidence>
<dbReference type="InterPro" id="IPR000719">
    <property type="entry name" value="Prot_kinase_dom"/>
</dbReference>
<dbReference type="Pfam" id="PF00069">
    <property type="entry name" value="Pkinase"/>
    <property type="match status" value="2"/>
</dbReference>
<dbReference type="Gene3D" id="3.30.200.20">
    <property type="entry name" value="Phosphorylase Kinase, domain 1"/>
    <property type="match status" value="1"/>
</dbReference>
<reference evidence="11" key="1">
    <citation type="journal article" date="2022" name="bioRxiv">
        <title>Genomics of Preaxostyla Flagellates Illuminates Evolutionary Transitions and the Path Towards Mitochondrial Loss.</title>
        <authorList>
            <person name="Novak L.V.F."/>
            <person name="Treitli S.C."/>
            <person name="Pyrih J."/>
            <person name="Halakuc P."/>
            <person name="Pipaliya S.V."/>
            <person name="Vacek V."/>
            <person name="Brzon O."/>
            <person name="Soukal P."/>
            <person name="Eme L."/>
            <person name="Dacks J.B."/>
            <person name="Karnkowska A."/>
            <person name="Elias M."/>
            <person name="Hampl V."/>
        </authorList>
    </citation>
    <scope>NUCLEOTIDE SEQUENCE</scope>
    <source>
        <strain evidence="11">RCP-MX</strain>
    </source>
</reference>
<feature type="domain" description="Protein kinase" evidence="10">
    <location>
        <begin position="41"/>
        <end position="432"/>
    </location>
</feature>
<evidence type="ECO:0000259" key="10">
    <source>
        <dbReference type="PROSITE" id="PS50011"/>
    </source>
</evidence>
<keyword evidence="9" id="KW-0812">Transmembrane</keyword>
<evidence type="ECO:0000256" key="1">
    <source>
        <dbReference type="ARBA" id="ARBA00006485"/>
    </source>
</evidence>
<feature type="transmembrane region" description="Helical" evidence="9">
    <location>
        <begin position="320"/>
        <end position="342"/>
    </location>
</feature>
<dbReference type="PROSITE" id="PS00108">
    <property type="entry name" value="PROTEIN_KINASE_ST"/>
    <property type="match status" value="1"/>
</dbReference>
<dbReference type="SUPFAM" id="SSF56112">
    <property type="entry name" value="Protein kinase-like (PK-like)"/>
    <property type="match status" value="2"/>
</dbReference>
<protein>
    <submittedName>
        <fullName evidence="11">Cyclin-dependent kinase 10</fullName>
    </submittedName>
</protein>
<dbReference type="SMART" id="SM00220">
    <property type="entry name" value="S_TKc"/>
    <property type="match status" value="1"/>
</dbReference>
<proteinExistence type="inferred from homology"/>
<feature type="transmembrane region" description="Helical" evidence="9">
    <location>
        <begin position="225"/>
        <end position="249"/>
    </location>
</feature>
<name>A0ABQ8UZ20_9EUKA</name>
<keyword evidence="6 7" id="KW-0067">ATP-binding</keyword>
<keyword evidence="5 11" id="KW-0418">Kinase</keyword>
<keyword evidence="9" id="KW-1133">Transmembrane helix</keyword>
<dbReference type="InterPro" id="IPR011009">
    <property type="entry name" value="Kinase-like_dom_sf"/>
</dbReference>
<evidence type="ECO:0000256" key="9">
    <source>
        <dbReference type="SAM" id="Phobius"/>
    </source>
</evidence>
<keyword evidence="4 7" id="KW-0547">Nucleotide-binding</keyword>
<evidence type="ECO:0000256" key="7">
    <source>
        <dbReference type="PROSITE-ProRule" id="PRU10141"/>
    </source>
</evidence>
<dbReference type="PANTHER" id="PTHR24056:SF107">
    <property type="entry name" value="CYCLIN-DEPENDENT KINASE 11A-RELATED"/>
    <property type="match status" value="1"/>
</dbReference>
<evidence type="ECO:0000313" key="12">
    <source>
        <dbReference type="Proteomes" id="UP001141327"/>
    </source>
</evidence>
<dbReference type="Proteomes" id="UP001141327">
    <property type="component" value="Unassembled WGS sequence"/>
</dbReference>
<dbReference type="Gene3D" id="1.10.510.10">
    <property type="entry name" value="Transferase(Phosphotransferase) domain 1"/>
    <property type="match status" value="2"/>
</dbReference>
<dbReference type="InterPro" id="IPR008271">
    <property type="entry name" value="Ser/Thr_kinase_AS"/>
</dbReference>